<dbReference type="InterPro" id="IPR050129">
    <property type="entry name" value="Zn_alcohol_dh"/>
</dbReference>
<evidence type="ECO:0000256" key="1">
    <source>
        <dbReference type="ARBA" id="ARBA00022723"/>
    </source>
</evidence>
<evidence type="ECO:0000313" key="7">
    <source>
        <dbReference type="EMBL" id="SDG87064.1"/>
    </source>
</evidence>
<evidence type="ECO:0000256" key="2">
    <source>
        <dbReference type="ARBA" id="ARBA00022833"/>
    </source>
</evidence>
<keyword evidence="8" id="KW-1185">Reference proteome</keyword>
<comment type="cofactor">
    <cofactor evidence="4">
        <name>Zn(2+)</name>
        <dbReference type="ChEBI" id="CHEBI:29105"/>
    </cofactor>
</comment>
<dbReference type="PANTHER" id="PTHR43401:SF2">
    <property type="entry name" value="L-THREONINE 3-DEHYDROGENASE"/>
    <property type="match status" value="1"/>
</dbReference>
<feature type="domain" description="Alcohol dehydrogenase-like N-terminal" evidence="6">
    <location>
        <begin position="26"/>
        <end position="128"/>
    </location>
</feature>
<feature type="domain" description="Alcohol dehydrogenase-like C-terminal" evidence="5">
    <location>
        <begin position="184"/>
        <end position="305"/>
    </location>
</feature>
<accession>A0A1G7XSG7</accession>
<dbReference type="InterPro" id="IPR011032">
    <property type="entry name" value="GroES-like_sf"/>
</dbReference>
<dbReference type="Gene3D" id="3.40.50.720">
    <property type="entry name" value="NAD(P)-binding Rossmann-like Domain"/>
    <property type="match status" value="1"/>
</dbReference>
<dbReference type="Pfam" id="PF08240">
    <property type="entry name" value="ADH_N"/>
    <property type="match status" value="1"/>
</dbReference>
<dbReference type="EMBL" id="FNCV01000003">
    <property type="protein sequence ID" value="SDG87064.1"/>
    <property type="molecule type" value="Genomic_DNA"/>
</dbReference>
<dbReference type="GO" id="GO:0016491">
    <property type="term" value="F:oxidoreductase activity"/>
    <property type="evidence" value="ECO:0007669"/>
    <property type="project" value="UniProtKB-KW"/>
</dbReference>
<dbReference type="SUPFAM" id="SSF51735">
    <property type="entry name" value="NAD(P)-binding Rossmann-fold domains"/>
    <property type="match status" value="1"/>
</dbReference>
<dbReference type="GO" id="GO:0008270">
    <property type="term" value="F:zinc ion binding"/>
    <property type="evidence" value="ECO:0007669"/>
    <property type="project" value="InterPro"/>
</dbReference>
<dbReference type="InterPro" id="IPR036291">
    <property type="entry name" value="NAD(P)-bd_dom_sf"/>
</dbReference>
<protein>
    <submittedName>
        <fullName evidence="7">L-iditol 2-dehydrogenase</fullName>
    </submittedName>
</protein>
<keyword evidence="3" id="KW-0560">Oxidoreductase</keyword>
<dbReference type="AlphaFoldDB" id="A0A1G7XSG7"/>
<dbReference type="InterPro" id="IPR002328">
    <property type="entry name" value="ADH_Zn_CS"/>
</dbReference>
<evidence type="ECO:0000256" key="4">
    <source>
        <dbReference type="RuleBase" id="RU361277"/>
    </source>
</evidence>
<dbReference type="RefSeq" id="WP_176787654.1">
    <property type="nucleotide sequence ID" value="NZ_FNCV01000003.1"/>
</dbReference>
<dbReference type="Gene3D" id="3.90.180.10">
    <property type="entry name" value="Medium-chain alcohol dehydrogenases, catalytic domain"/>
    <property type="match status" value="1"/>
</dbReference>
<proteinExistence type="inferred from homology"/>
<evidence type="ECO:0000259" key="6">
    <source>
        <dbReference type="Pfam" id="PF08240"/>
    </source>
</evidence>
<dbReference type="InterPro" id="IPR013149">
    <property type="entry name" value="ADH-like_C"/>
</dbReference>
<keyword evidence="1 4" id="KW-0479">Metal-binding</keyword>
<dbReference type="SUPFAM" id="SSF50129">
    <property type="entry name" value="GroES-like"/>
    <property type="match status" value="1"/>
</dbReference>
<dbReference type="InterPro" id="IPR013154">
    <property type="entry name" value="ADH-like_N"/>
</dbReference>
<keyword evidence="2 4" id="KW-0862">Zinc</keyword>
<dbReference type="Proteomes" id="UP000217076">
    <property type="component" value="Unassembled WGS sequence"/>
</dbReference>
<name>A0A1G7XSG7_9PROT</name>
<dbReference type="STRING" id="83401.SAMN05421742_10379"/>
<evidence type="ECO:0000256" key="3">
    <source>
        <dbReference type="ARBA" id="ARBA00023002"/>
    </source>
</evidence>
<sequence length="351" mass="36443">MTHANAVTCLGGEQTTLQPFDTPAPGPGELLLDLRVVGFCGTDMFKLVTGAAAPGTVLGHEIVGEVAAIGPGVEGFAPGDRVAVPHHVPCGECALCRRGAETMCDTFRENLLFPGGFADRILVRPRATAQAAQKLPDHVSDEAAVFLEPGACVLRSVHKGELPREGGLAVVQGGGSMGLLHLLIIRAALPGTKVLVVDPVAERMELAVSLGAAAAAPPGEAAQAAVGELSEGLGADAVFDTVGGAGPLRAALTLSRQGGTVVLFAHAGPDEPADFPINDLFKFERRIVGAYSGALGEQREVFDLLRSGALDPTPLVTHRLPLDRFAEGVELVRQRKALKVLYTPSNGKDRD</sequence>
<dbReference type="Pfam" id="PF00107">
    <property type="entry name" value="ADH_zinc_N"/>
    <property type="match status" value="1"/>
</dbReference>
<organism evidence="7 8">
    <name type="scientific">Roseospirillum parvum</name>
    <dbReference type="NCBI Taxonomy" id="83401"/>
    <lineage>
        <taxon>Bacteria</taxon>
        <taxon>Pseudomonadati</taxon>
        <taxon>Pseudomonadota</taxon>
        <taxon>Alphaproteobacteria</taxon>
        <taxon>Rhodospirillales</taxon>
        <taxon>Rhodospirillaceae</taxon>
        <taxon>Roseospirillum</taxon>
    </lineage>
</organism>
<gene>
    <name evidence="7" type="ORF">SAMN05421742_10379</name>
</gene>
<evidence type="ECO:0000259" key="5">
    <source>
        <dbReference type="Pfam" id="PF00107"/>
    </source>
</evidence>
<evidence type="ECO:0000313" key="8">
    <source>
        <dbReference type="Proteomes" id="UP000217076"/>
    </source>
</evidence>
<dbReference type="PROSITE" id="PS00059">
    <property type="entry name" value="ADH_ZINC"/>
    <property type="match status" value="1"/>
</dbReference>
<reference evidence="8" key="1">
    <citation type="submission" date="2016-10" db="EMBL/GenBank/DDBJ databases">
        <authorList>
            <person name="Varghese N."/>
            <person name="Submissions S."/>
        </authorList>
    </citation>
    <scope>NUCLEOTIDE SEQUENCE [LARGE SCALE GENOMIC DNA]</scope>
    <source>
        <strain evidence="8">930I</strain>
    </source>
</reference>
<comment type="similarity">
    <text evidence="4">Belongs to the zinc-containing alcohol dehydrogenase family.</text>
</comment>
<dbReference type="PANTHER" id="PTHR43401">
    <property type="entry name" value="L-THREONINE 3-DEHYDROGENASE"/>
    <property type="match status" value="1"/>
</dbReference>